<comment type="function">
    <text evidence="8 10">Catalyzes the hydrolysis of glutamine to glutamate and ammonia as part of the biosynthesis of pyridoxal 5'-phosphate. The resulting ammonia molecule is channeled to the active site of PdxS.</text>
</comment>
<keyword evidence="3 10" id="KW-0663">Pyridoxal phosphate</keyword>
<dbReference type="NCBIfam" id="TIGR03800">
    <property type="entry name" value="PLP_synth_Pdx2"/>
    <property type="match status" value="1"/>
</dbReference>
<dbReference type="GO" id="GO:0006543">
    <property type="term" value="P:L-glutamine catabolic process"/>
    <property type="evidence" value="ECO:0007669"/>
    <property type="project" value="UniProtKB-UniRule"/>
</dbReference>
<protein>
    <recommendedName>
        <fullName evidence="10">Pyridoxal 5'-phosphate synthase subunit PdxT</fullName>
        <ecNumber evidence="10">4.3.3.6</ecNumber>
    </recommendedName>
    <alternativeName>
        <fullName evidence="10">Pdx2</fullName>
    </alternativeName>
    <alternativeName>
        <fullName evidence="10">Pyridoxal 5'-phosphate synthase glutaminase subunit</fullName>
        <ecNumber evidence="10">3.5.1.2</ecNumber>
    </alternativeName>
</protein>
<dbReference type="InterPro" id="IPR029062">
    <property type="entry name" value="Class_I_gatase-like"/>
</dbReference>
<dbReference type="GO" id="GO:1903600">
    <property type="term" value="C:glutaminase complex"/>
    <property type="evidence" value="ECO:0007669"/>
    <property type="project" value="TreeGrafter"/>
</dbReference>
<dbReference type="EC" id="3.5.1.2" evidence="10"/>
<keyword evidence="13" id="KW-0808">Transferase</keyword>
<comment type="subunit">
    <text evidence="9 10">In the presence of PdxS, forms a dodecamer of heterodimers. Only shows activity in the heterodimer.</text>
</comment>
<feature type="binding site" evidence="10 12">
    <location>
        <begin position="56"/>
        <end position="58"/>
    </location>
    <ligand>
        <name>L-glutamine</name>
        <dbReference type="ChEBI" id="CHEBI:58359"/>
    </ligand>
</feature>
<evidence type="ECO:0000256" key="10">
    <source>
        <dbReference type="HAMAP-Rule" id="MF_01615"/>
    </source>
</evidence>
<accession>A0A0S7XQ91</accession>
<comment type="pathway">
    <text evidence="10">Cofactor biosynthesis; pyridoxal 5'-phosphate biosynthesis.</text>
</comment>
<evidence type="ECO:0000313" key="13">
    <source>
        <dbReference type="EMBL" id="KPJ64669.1"/>
    </source>
</evidence>
<feature type="active site" description="Charge relay system" evidence="10 11">
    <location>
        <position position="182"/>
    </location>
</feature>
<dbReference type="PROSITE" id="PS51273">
    <property type="entry name" value="GATASE_TYPE_1"/>
    <property type="match status" value="1"/>
</dbReference>
<evidence type="ECO:0000256" key="9">
    <source>
        <dbReference type="ARBA" id="ARBA00064749"/>
    </source>
</evidence>
<dbReference type="Gene3D" id="3.40.50.880">
    <property type="match status" value="1"/>
</dbReference>
<dbReference type="GO" id="GO:0008614">
    <property type="term" value="P:pyridoxine metabolic process"/>
    <property type="evidence" value="ECO:0007669"/>
    <property type="project" value="TreeGrafter"/>
</dbReference>
<dbReference type="UniPathway" id="UPA00245"/>
<evidence type="ECO:0000256" key="7">
    <source>
        <dbReference type="ARBA" id="ARBA00049534"/>
    </source>
</evidence>
<dbReference type="GO" id="GO:0036381">
    <property type="term" value="F:pyridoxal 5'-phosphate synthase (glutamine hydrolysing) activity"/>
    <property type="evidence" value="ECO:0007669"/>
    <property type="project" value="UniProtKB-UniRule"/>
</dbReference>
<dbReference type="PIRSF" id="PIRSF005639">
    <property type="entry name" value="Glut_amidoT_SNO"/>
    <property type="match status" value="1"/>
</dbReference>
<sequence>MVRGTGLAVPLRVGVLGLQGAFREHLRALAALGAQAALVRTAEEVKSQQALIIPGGESTTIGRLMARRGLEEAIREHVRQGKPLMGTCAGLIVMAREIEGEVQPGLKTIDVCVRRNAFGRQIDSFEADLEVADMTGGPFRGVFIRSPWVTSVGEGVQVLATYEGKIVAVRQASQLGLAFHPELTDDPRFHQLFLSLA</sequence>
<dbReference type="GO" id="GO:0042823">
    <property type="term" value="P:pyridoxal phosphate biosynthetic process"/>
    <property type="evidence" value="ECO:0007669"/>
    <property type="project" value="UniProtKB-UniRule"/>
</dbReference>
<dbReference type="Proteomes" id="UP000052020">
    <property type="component" value="Unassembled WGS sequence"/>
</dbReference>
<evidence type="ECO:0000256" key="8">
    <source>
        <dbReference type="ARBA" id="ARBA00054599"/>
    </source>
</evidence>
<dbReference type="PATRIC" id="fig|1704032.3.peg.1095"/>
<feature type="binding site" evidence="10 12">
    <location>
        <begin position="144"/>
        <end position="145"/>
    </location>
    <ligand>
        <name>L-glutamine</name>
        <dbReference type="ChEBI" id="CHEBI:58359"/>
    </ligand>
</feature>
<evidence type="ECO:0000256" key="5">
    <source>
        <dbReference type="ARBA" id="ARBA00023239"/>
    </source>
</evidence>
<evidence type="ECO:0000256" key="3">
    <source>
        <dbReference type="ARBA" id="ARBA00022898"/>
    </source>
</evidence>
<dbReference type="Pfam" id="PF01174">
    <property type="entry name" value="SNO"/>
    <property type="match status" value="1"/>
</dbReference>
<dbReference type="SUPFAM" id="SSF52317">
    <property type="entry name" value="Class I glutamine amidotransferase-like"/>
    <property type="match status" value="1"/>
</dbReference>
<organism evidence="13 14">
    <name type="scientific">candidate division KD3-62 bacterium DG_56</name>
    <dbReference type="NCBI Taxonomy" id="1704032"/>
    <lineage>
        <taxon>Bacteria</taxon>
        <taxon>candidate division KD3-62</taxon>
    </lineage>
</organism>
<dbReference type="PANTHER" id="PTHR31559:SF0">
    <property type="entry name" value="PYRIDOXAL 5'-PHOSPHATE SYNTHASE SUBUNIT SNO1-RELATED"/>
    <property type="match status" value="1"/>
</dbReference>
<keyword evidence="2 10" id="KW-0378">Hydrolase</keyword>
<dbReference type="GO" id="GO:0004359">
    <property type="term" value="F:glutaminase activity"/>
    <property type="evidence" value="ECO:0007669"/>
    <property type="project" value="UniProtKB-UniRule"/>
</dbReference>
<comment type="caution">
    <text evidence="13">The sequence shown here is derived from an EMBL/GenBank/DDBJ whole genome shotgun (WGS) entry which is preliminary data.</text>
</comment>
<gene>
    <name evidence="10" type="primary">pdxT</name>
    <name evidence="13" type="ORF">AMK68_00985</name>
</gene>
<evidence type="ECO:0000313" key="14">
    <source>
        <dbReference type="Proteomes" id="UP000052020"/>
    </source>
</evidence>
<dbReference type="InterPro" id="IPR021196">
    <property type="entry name" value="PdxT/SNO_CS"/>
</dbReference>
<evidence type="ECO:0000256" key="11">
    <source>
        <dbReference type="PIRSR" id="PIRSR005639-1"/>
    </source>
</evidence>
<dbReference type="AlphaFoldDB" id="A0A0S7XQ91"/>
<feature type="active site" description="Nucleophile" evidence="10 11">
    <location>
        <position position="88"/>
    </location>
</feature>
<name>A0A0S7XQ91_9BACT</name>
<comment type="catalytic activity">
    <reaction evidence="6 10">
        <text>aldehydo-D-ribose 5-phosphate + D-glyceraldehyde 3-phosphate + L-glutamine = pyridoxal 5'-phosphate + L-glutamate + phosphate + 3 H2O + H(+)</text>
        <dbReference type="Rhea" id="RHEA:31507"/>
        <dbReference type="ChEBI" id="CHEBI:15377"/>
        <dbReference type="ChEBI" id="CHEBI:15378"/>
        <dbReference type="ChEBI" id="CHEBI:29985"/>
        <dbReference type="ChEBI" id="CHEBI:43474"/>
        <dbReference type="ChEBI" id="CHEBI:58273"/>
        <dbReference type="ChEBI" id="CHEBI:58359"/>
        <dbReference type="ChEBI" id="CHEBI:59776"/>
        <dbReference type="ChEBI" id="CHEBI:597326"/>
        <dbReference type="EC" id="4.3.3.6"/>
    </reaction>
</comment>
<dbReference type="PROSITE" id="PS01236">
    <property type="entry name" value="PDXT_SNO_1"/>
    <property type="match status" value="1"/>
</dbReference>
<keyword evidence="4 10" id="KW-0315">Glutamine amidotransferase</keyword>
<dbReference type="PANTHER" id="PTHR31559">
    <property type="entry name" value="PYRIDOXAL 5'-PHOSPHATE SYNTHASE SUBUNIT SNO"/>
    <property type="match status" value="1"/>
</dbReference>
<evidence type="ECO:0000256" key="1">
    <source>
        <dbReference type="ARBA" id="ARBA00008345"/>
    </source>
</evidence>
<feature type="binding site" evidence="10 12">
    <location>
        <position position="115"/>
    </location>
    <ligand>
        <name>L-glutamine</name>
        <dbReference type="ChEBI" id="CHEBI:58359"/>
    </ligand>
</feature>
<dbReference type="CDD" id="cd01749">
    <property type="entry name" value="GATase1_PB"/>
    <property type="match status" value="1"/>
</dbReference>
<feature type="active site" description="Charge relay system" evidence="10 11">
    <location>
        <position position="180"/>
    </location>
</feature>
<dbReference type="HAMAP" id="MF_01615">
    <property type="entry name" value="PdxT"/>
    <property type="match status" value="1"/>
</dbReference>
<dbReference type="InterPro" id="IPR002161">
    <property type="entry name" value="PdxT/SNO"/>
</dbReference>
<dbReference type="EC" id="4.3.3.6" evidence="10"/>
<comment type="catalytic activity">
    <reaction evidence="7 10">
        <text>L-glutamine + H2O = L-glutamate + NH4(+)</text>
        <dbReference type="Rhea" id="RHEA:15889"/>
        <dbReference type="ChEBI" id="CHEBI:15377"/>
        <dbReference type="ChEBI" id="CHEBI:28938"/>
        <dbReference type="ChEBI" id="CHEBI:29985"/>
        <dbReference type="ChEBI" id="CHEBI:58359"/>
        <dbReference type="EC" id="3.5.1.2"/>
    </reaction>
</comment>
<evidence type="ECO:0000256" key="6">
    <source>
        <dbReference type="ARBA" id="ARBA00047992"/>
    </source>
</evidence>
<reference evidence="13 14" key="1">
    <citation type="journal article" date="2015" name="Microbiome">
        <title>Genomic resolution of linkages in carbon, nitrogen, and sulfur cycling among widespread estuary sediment bacteria.</title>
        <authorList>
            <person name="Baker B.J."/>
            <person name="Lazar C.S."/>
            <person name="Teske A.P."/>
            <person name="Dick G.J."/>
        </authorList>
    </citation>
    <scope>NUCLEOTIDE SEQUENCE [LARGE SCALE GENOMIC DNA]</scope>
    <source>
        <strain evidence="13">DG_56</strain>
    </source>
</reference>
<dbReference type="PROSITE" id="PS51130">
    <property type="entry name" value="PDXT_SNO_2"/>
    <property type="match status" value="1"/>
</dbReference>
<keyword evidence="5 10" id="KW-0456">Lyase</keyword>
<dbReference type="GO" id="GO:0016740">
    <property type="term" value="F:transferase activity"/>
    <property type="evidence" value="ECO:0007669"/>
    <property type="project" value="UniProtKB-KW"/>
</dbReference>
<proteinExistence type="inferred from homology"/>
<dbReference type="EMBL" id="LIZY01000013">
    <property type="protein sequence ID" value="KPJ64669.1"/>
    <property type="molecule type" value="Genomic_DNA"/>
</dbReference>
<evidence type="ECO:0000256" key="4">
    <source>
        <dbReference type="ARBA" id="ARBA00022962"/>
    </source>
</evidence>
<dbReference type="GO" id="GO:0005829">
    <property type="term" value="C:cytosol"/>
    <property type="evidence" value="ECO:0007669"/>
    <property type="project" value="TreeGrafter"/>
</dbReference>
<comment type="similarity">
    <text evidence="1 10">Belongs to the glutaminase PdxT/SNO family.</text>
</comment>
<evidence type="ECO:0000256" key="12">
    <source>
        <dbReference type="PIRSR" id="PIRSR005639-2"/>
    </source>
</evidence>
<dbReference type="FunFam" id="3.40.50.880:FF:000010">
    <property type="entry name" value="uncharacterized protein LOC100176842 isoform X2"/>
    <property type="match status" value="1"/>
</dbReference>
<evidence type="ECO:0000256" key="2">
    <source>
        <dbReference type="ARBA" id="ARBA00022801"/>
    </source>
</evidence>